<dbReference type="SUPFAM" id="SSF50978">
    <property type="entry name" value="WD40 repeat-like"/>
    <property type="match status" value="1"/>
</dbReference>
<reference evidence="2 3" key="1">
    <citation type="journal article" date="2018" name="Mol. Biol. Evol.">
        <title>Analysis of the draft genome of the red seaweed Gracilariopsis chorda provides insights into genome size evolution in Rhodophyta.</title>
        <authorList>
            <person name="Lee J."/>
            <person name="Yang E.C."/>
            <person name="Graf L."/>
            <person name="Yang J.H."/>
            <person name="Qiu H."/>
            <person name="Zel Zion U."/>
            <person name="Chan C.X."/>
            <person name="Stephens T.G."/>
            <person name="Weber A.P.M."/>
            <person name="Boo G.H."/>
            <person name="Boo S.M."/>
            <person name="Kim K.M."/>
            <person name="Shin Y."/>
            <person name="Jung M."/>
            <person name="Lee S.J."/>
            <person name="Yim H.S."/>
            <person name="Lee J.H."/>
            <person name="Bhattacharya D."/>
            <person name="Yoon H.S."/>
        </authorList>
    </citation>
    <scope>NUCLEOTIDE SEQUENCE [LARGE SCALE GENOMIC DNA]</scope>
    <source>
        <strain evidence="2 3">SKKU-2015</strain>
        <tissue evidence="2">Whole body</tissue>
    </source>
</reference>
<dbReference type="EMBL" id="NBIV01000129">
    <property type="protein sequence ID" value="PXF43313.1"/>
    <property type="molecule type" value="Genomic_DNA"/>
</dbReference>
<dbReference type="Proteomes" id="UP000247409">
    <property type="component" value="Unassembled WGS sequence"/>
</dbReference>
<comment type="caution">
    <text evidence="2">The sequence shown here is derived from an EMBL/GenBank/DDBJ whole genome shotgun (WGS) entry which is preliminary data.</text>
</comment>
<gene>
    <name evidence="2" type="ORF">BWQ96_06952</name>
</gene>
<proteinExistence type="predicted"/>
<evidence type="ECO:0000313" key="3">
    <source>
        <dbReference type="Proteomes" id="UP000247409"/>
    </source>
</evidence>
<name>A0A2V3IML2_9FLOR</name>
<keyword evidence="3" id="KW-1185">Reference proteome</keyword>
<dbReference type="Gene3D" id="2.130.10.10">
    <property type="entry name" value="YVTN repeat-like/Quinoprotein amine dehydrogenase"/>
    <property type="match status" value="1"/>
</dbReference>
<dbReference type="InterPro" id="IPR015943">
    <property type="entry name" value="WD40/YVTN_repeat-like_dom_sf"/>
</dbReference>
<dbReference type="GO" id="GO:0071493">
    <property type="term" value="P:cellular response to UV-B"/>
    <property type="evidence" value="ECO:0007669"/>
    <property type="project" value="InterPro"/>
</dbReference>
<dbReference type="Gene3D" id="3.80.10.10">
    <property type="entry name" value="Ribonuclease Inhibitor"/>
    <property type="match status" value="1"/>
</dbReference>
<dbReference type="InterPro" id="IPR036322">
    <property type="entry name" value="WD40_repeat_dom_sf"/>
</dbReference>
<dbReference type="SMART" id="SM00320">
    <property type="entry name" value="WD40"/>
    <property type="match status" value="5"/>
</dbReference>
<evidence type="ECO:0000313" key="2">
    <source>
        <dbReference type="EMBL" id="PXF43313.1"/>
    </source>
</evidence>
<dbReference type="InterPro" id="IPR046377">
    <property type="entry name" value="DHU1"/>
</dbReference>
<evidence type="ECO:0000256" key="1">
    <source>
        <dbReference type="SAM" id="MobiDB-lite"/>
    </source>
</evidence>
<accession>A0A2V3IML2</accession>
<feature type="region of interest" description="Disordered" evidence="1">
    <location>
        <begin position="432"/>
        <end position="456"/>
    </location>
</feature>
<dbReference type="PANTHER" id="PTHR47201">
    <property type="entry name" value="BNAC09G30780D PROTEIN"/>
    <property type="match status" value="1"/>
</dbReference>
<organism evidence="2 3">
    <name type="scientific">Gracilariopsis chorda</name>
    <dbReference type="NCBI Taxonomy" id="448386"/>
    <lineage>
        <taxon>Eukaryota</taxon>
        <taxon>Rhodophyta</taxon>
        <taxon>Florideophyceae</taxon>
        <taxon>Rhodymeniophycidae</taxon>
        <taxon>Gracilariales</taxon>
        <taxon>Gracilariaceae</taxon>
        <taxon>Gracilariopsis</taxon>
    </lineage>
</organism>
<dbReference type="GO" id="GO:0080008">
    <property type="term" value="C:Cul4-RING E3 ubiquitin ligase complex"/>
    <property type="evidence" value="ECO:0007669"/>
    <property type="project" value="InterPro"/>
</dbReference>
<dbReference type="AlphaFoldDB" id="A0A2V3IML2"/>
<dbReference type="PANTHER" id="PTHR47201:SF1">
    <property type="entry name" value="PROTEIN DWD HYPERSENSITIVE TO UV-B 1"/>
    <property type="match status" value="1"/>
</dbReference>
<dbReference type="InterPro" id="IPR001680">
    <property type="entry name" value="WD40_rpt"/>
</dbReference>
<dbReference type="InterPro" id="IPR032675">
    <property type="entry name" value="LRR_dom_sf"/>
</dbReference>
<dbReference type="STRING" id="448386.A0A2V3IML2"/>
<dbReference type="OrthoDB" id="20669at2759"/>
<protein>
    <submittedName>
        <fullName evidence="2">Uncharacterized protein</fullName>
    </submittedName>
</protein>
<sequence length="930" mass="103071">MADRRRLSAAAVATYSRVCNILAVSTVEHHLSLSTFQAIPHTFALTRSTISDAHAAALSCALLVAYGLPWSSVHSFLRHFISVSAPRALPSFNATASEPPFQPVPHRPVSAHTASLASWDFSYNPKLTPAGAAVIIAASLRLASNIRIQLNFLSCTNLSAIALRQWLPFFQQHPARASKLVGLRLDACPLSRVDVHALSLLKHLQWISLRASQFSNLWRTAELVDALPSLVAALFEGSIYDRQPFESMKTLCQQLSSASTEAHHAAHGNSAVSTHLHSPHFSNHHVLCDYSSFAHSASKLTRTEIPTFALPPHVLHLGLDSPWDVSIDRFPPHASLHQHHPWNASRAFHHASIAMPFDPTPVTRVPHYRSFLLAATKKPLRMLDGVVVNTQHLENAHRILQIHFDYPVVKSLCSRRVSTASLLRERELGTSSEAPFSSCPLPNHSQPRLRKRRRTSSPIHHVTDLMAAVAAAGIPAAAGPPRLSPSASLTVALAATSSAPSEHDPRFAEELHRVRAAALSAKQQYDTDHLPDWMFEDVLQGSATSGSVVELMPEDYGFEDKFSRLLLMRPGAPRIEYFSHFNDCPRQFEYNPRIPCELVYGTEKGYLVVLDTETGVVKGSCDVNGGPGNRLAGTIIQRTNCLQDVVDGDRMRDPEPANQVYGLSWLNMQSNMFIAGTNAGSIQVFNVNWMSNETRGGHVYSFEPFPDLTSIHTNSDDSRFAVSGVSRDVALYDLATGCRTETIKDCHMSGINVTRFAHHNPHVLITSSFDHFVKKWDLRESRPGGGRRPVFSIRSRSENVMACFSPDDDCLLVSAVDNEVRQFSACDGRLQTVFNILKTRHDQNFTRSYYMNNRDYIVTAGSAESKVRVFNARTGAFFAEVDMDNRESDLYNPVYVQTLRANPCRKFTFSALLVLSDSNNMVANVDLNTR</sequence>